<evidence type="ECO:0000313" key="2">
    <source>
        <dbReference type="Proteomes" id="UP001500483"/>
    </source>
</evidence>
<protein>
    <submittedName>
        <fullName evidence="1">Uncharacterized protein</fullName>
    </submittedName>
</protein>
<proteinExistence type="predicted"/>
<comment type="caution">
    <text evidence="1">The sequence shown here is derived from an EMBL/GenBank/DDBJ whole genome shotgun (WGS) entry which is preliminary data.</text>
</comment>
<name>A0ABP6S2P1_9PSEU</name>
<organism evidence="1 2">
    <name type="scientific">Saccharopolyspora gregorii</name>
    <dbReference type="NCBI Taxonomy" id="33914"/>
    <lineage>
        <taxon>Bacteria</taxon>
        <taxon>Bacillati</taxon>
        <taxon>Actinomycetota</taxon>
        <taxon>Actinomycetes</taxon>
        <taxon>Pseudonocardiales</taxon>
        <taxon>Pseudonocardiaceae</taxon>
        <taxon>Saccharopolyspora</taxon>
    </lineage>
</organism>
<dbReference type="EMBL" id="BAAAYK010000039">
    <property type="protein sequence ID" value="GAA3366387.1"/>
    <property type="molecule type" value="Genomic_DNA"/>
</dbReference>
<accession>A0ABP6S2P1</accession>
<dbReference type="RefSeq" id="WP_344931464.1">
    <property type="nucleotide sequence ID" value="NZ_BAAAYK010000039.1"/>
</dbReference>
<dbReference type="Proteomes" id="UP001500483">
    <property type="component" value="Unassembled WGS sequence"/>
</dbReference>
<evidence type="ECO:0000313" key="1">
    <source>
        <dbReference type="EMBL" id="GAA3366387.1"/>
    </source>
</evidence>
<gene>
    <name evidence="1" type="ORF">GCM10020366_69860</name>
</gene>
<reference evidence="2" key="1">
    <citation type="journal article" date="2019" name="Int. J. Syst. Evol. Microbiol.">
        <title>The Global Catalogue of Microorganisms (GCM) 10K type strain sequencing project: providing services to taxonomists for standard genome sequencing and annotation.</title>
        <authorList>
            <consortium name="The Broad Institute Genomics Platform"/>
            <consortium name="The Broad Institute Genome Sequencing Center for Infectious Disease"/>
            <person name="Wu L."/>
            <person name="Ma J."/>
        </authorList>
    </citation>
    <scope>NUCLEOTIDE SEQUENCE [LARGE SCALE GENOMIC DNA]</scope>
    <source>
        <strain evidence="2">JCM 9687</strain>
    </source>
</reference>
<sequence>MIALTALPADLRAQVTEVRAERPQNLFLVLAGGRQVHWGESTAADRKAAILVPLLTRSGQVYDVTSPDLPTVA</sequence>
<keyword evidence="2" id="KW-1185">Reference proteome</keyword>